<keyword evidence="2" id="KW-0444">Lipid biosynthesis</keyword>
<proteinExistence type="inferred from homology"/>
<dbReference type="KEGG" id="zdf:AN401_10170"/>
<dbReference type="InterPro" id="IPR045746">
    <property type="entry name" value="ACT14924-like_Acyltransf_dom"/>
</dbReference>
<dbReference type="EMBL" id="CP012621">
    <property type="protein sequence ID" value="ATG74176.1"/>
    <property type="molecule type" value="Genomic_DNA"/>
</dbReference>
<name>A0A231N3S0_9GAMM</name>
<dbReference type="InterPro" id="IPR002123">
    <property type="entry name" value="Plipid/glycerol_acylTrfase"/>
</dbReference>
<sequence length="578" mass="65173">MLSVDTLAAEYLPRWQHFPGCKALLRYLLHEQAFVEFAEQYPHLRGLDFVEQVLDYFRFQVTLREQELEHIPASGPLVIIANHPIGSLDGLALLKLVSRVRPDTRIIANQVLARLEPLASLLLPVDNMTGRTARAQLAAVHQHLDQGGTVIVFPAGEVSRLGPKGIRDGRWHSGFIRLATRARAAIVPVHIRGRNSAFFYLSSLASRPLGGLLLVREMFRQRNKQIALRIGQPIAWESCRQTGLNDKGLCLLFRRHLYRLGKGKPGLLETQVAIAPPEPRQQLKKAVEKCELLGQTQDGKAIYLTRNHRSGHCVILREIGRLRELSFRAVGEGTGKRRDLDPFDDDYYQLLLWDPQELEVIGAYRFVPTAEQLARKGLAGLYSHHLFDYDETMQPFLAQGLELGRSFIQPAYWGRRSLDYLWFGIGAFLARHPHYRYLFGPVSLSAALPVPARDLLVAFYRLHFPASAALARSRRPLPPTTPALRDTFGGEDYHQDLTLLKQLLDNMGVGIPTLYKQYSELCEPGGVQFVDFGTDPDFADCIDGLVLVDLHRLKASRYQRYIAPHLPEKAEPSAVAVT</sequence>
<dbReference type="GO" id="GO:0006629">
    <property type="term" value="P:lipid metabolic process"/>
    <property type="evidence" value="ECO:0007669"/>
    <property type="project" value="UniProtKB-KW"/>
</dbReference>
<gene>
    <name evidence="11" type="ORF">AN401_10170</name>
</gene>
<keyword evidence="4" id="KW-0443">Lipid metabolism</keyword>
<comment type="pathway">
    <text evidence="1">Lipid metabolism.</text>
</comment>
<comment type="catalytic activity">
    <reaction evidence="10">
        <text>a (3R)-hydroxyacyl-[ACP] + L-ornithine = a lyso-ornithine lipid + holo-[ACP] + H(+)</text>
        <dbReference type="Rhea" id="RHEA:20633"/>
        <dbReference type="Rhea" id="RHEA-COMP:9685"/>
        <dbReference type="Rhea" id="RHEA-COMP:9945"/>
        <dbReference type="ChEBI" id="CHEBI:15378"/>
        <dbReference type="ChEBI" id="CHEBI:46911"/>
        <dbReference type="ChEBI" id="CHEBI:64479"/>
        <dbReference type="ChEBI" id="CHEBI:78827"/>
        <dbReference type="ChEBI" id="CHEBI:138482"/>
        <dbReference type="EC" id="2.3.2.30"/>
    </reaction>
    <physiologicalReaction direction="left-to-right" evidence="10">
        <dbReference type="Rhea" id="RHEA:20634"/>
    </physiologicalReaction>
</comment>
<evidence type="ECO:0000256" key="1">
    <source>
        <dbReference type="ARBA" id="ARBA00005189"/>
    </source>
</evidence>
<evidence type="ECO:0000256" key="7">
    <source>
        <dbReference type="ARBA" id="ARBA00039058"/>
    </source>
</evidence>
<dbReference type="OrthoDB" id="1113830at2"/>
<evidence type="ECO:0000256" key="5">
    <source>
        <dbReference type="ARBA" id="ARBA00023315"/>
    </source>
</evidence>
<dbReference type="InterPro" id="IPR052351">
    <property type="entry name" value="Ornithine_N-alpha-AT"/>
</dbReference>
<dbReference type="SUPFAM" id="SSF69593">
    <property type="entry name" value="Glycerol-3-phosphate (1)-acyltransferase"/>
    <property type="match status" value="1"/>
</dbReference>
<dbReference type="PANTHER" id="PTHR37323">
    <property type="entry name" value="GCN5-RELATED N-ACETYLTRANSFERASE"/>
    <property type="match status" value="1"/>
</dbReference>
<evidence type="ECO:0000256" key="6">
    <source>
        <dbReference type="ARBA" id="ARBA00038095"/>
    </source>
</evidence>
<dbReference type="Pfam" id="PF19576">
    <property type="entry name" value="Acyltransf_2"/>
    <property type="match status" value="1"/>
</dbReference>
<dbReference type="Pfam" id="PF13444">
    <property type="entry name" value="Acetyltransf_5"/>
    <property type="match status" value="1"/>
</dbReference>
<accession>A0A231N3S0</accession>
<dbReference type="AlphaFoldDB" id="A0A231N3S0"/>
<keyword evidence="5 11" id="KW-0012">Acyltransferase</keyword>
<keyword evidence="12" id="KW-1185">Reference proteome</keyword>
<evidence type="ECO:0000256" key="2">
    <source>
        <dbReference type="ARBA" id="ARBA00022516"/>
    </source>
</evidence>
<evidence type="ECO:0000256" key="3">
    <source>
        <dbReference type="ARBA" id="ARBA00022679"/>
    </source>
</evidence>
<dbReference type="RefSeq" id="WP_094038071.1">
    <property type="nucleotide sequence ID" value="NZ_CP012621.1"/>
</dbReference>
<evidence type="ECO:0000256" key="4">
    <source>
        <dbReference type="ARBA" id="ARBA00023098"/>
    </source>
</evidence>
<dbReference type="InterPro" id="IPR016181">
    <property type="entry name" value="Acyl_CoA_acyltransferase"/>
</dbReference>
<dbReference type="EC" id="2.3.2.30" evidence="7"/>
<comment type="similarity">
    <text evidence="6">Belongs to the acetyltransferase family. OlsB subfamily.</text>
</comment>
<evidence type="ECO:0000256" key="10">
    <source>
        <dbReference type="ARBA" id="ARBA00047785"/>
    </source>
</evidence>
<evidence type="ECO:0000313" key="11">
    <source>
        <dbReference type="EMBL" id="ATG74176.1"/>
    </source>
</evidence>
<protein>
    <recommendedName>
        <fullName evidence="8">L-ornithine N(alpha)-acyltransferase</fullName>
        <ecNumber evidence="7">2.3.2.30</ecNumber>
    </recommendedName>
</protein>
<dbReference type="Proteomes" id="UP000217763">
    <property type="component" value="Chromosome"/>
</dbReference>
<evidence type="ECO:0000256" key="9">
    <source>
        <dbReference type="ARBA" id="ARBA00045724"/>
    </source>
</evidence>
<organism evidence="11 12">
    <name type="scientific">Zobellella denitrificans</name>
    <dbReference type="NCBI Taxonomy" id="347534"/>
    <lineage>
        <taxon>Bacteria</taxon>
        <taxon>Pseudomonadati</taxon>
        <taxon>Pseudomonadota</taxon>
        <taxon>Gammaproteobacteria</taxon>
        <taxon>Aeromonadales</taxon>
        <taxon>Aeromonadaceae</taxon>
        <taxon>Zobellella</taxon>
    </lineage>
</organism>
<evidence type="ECO:0000313" key="12">
    <source>
        <dbReference type="Proteomes" id="UP000217763"/>
    </source>
</evidence>
<keyword evidence="3 11" id="KW-0808">Transferase</keyword>
<dbReference type="SMART" id="SM00563">
    <property type="entry name" value="PlsC"/>
    <property type="match status" value="1"/>
</dbReference>
<dbReference type="SUPFAM" id="SSF55729">
    <property type="entry name" value="Acyl-CoA N-acyltransferases (Nat)"/>
    <property type="match status" value="1"/>
</dbReference>
<comment type="function">
    <text evidence="9">Catalyzes the first step in the biosynthesis of ornithine lipids, which are phosphorus-free membrane lipids. Catalyzes the 3-hydroxyacyl-acyl carrier protein-dependent acylation of ornithine to form lyso-ornithine lipid (LOL).</text>
</comment>
<dbReference type="CDD" id="cd07986">
    <property type="entry name" value="LPLAT_ACT14924-like"/>
    <property type="match status" value="1"/>
</dbReference>
<dbReference type="GO" id="GO:0043810">
    <property type="term" value="F:ornithine-acyl [acyl carrier protein] N-acyltransferase activity"/>
    <property type="evidence" value="ECO:0007669"/>
    <property type="project" value="UniProtKB-EC"/>
</dbReference>
<evidence type="ECO:0000256" key="8">
    <source>
        <dbReference type="ARBA" id="ARBA00039866"/>
    </source>
</evidence>
<dbReference type="PANTHER" id="PTHR37323:SF1">
    <property type="entry name" value="L-ORNITHINE N(ALPHA)-ACYLTRANSFERASE"/>
    <property type="match status" value="1"/>
</dbReference>
<reference evidence="12" key="1">
    <citation type="submission" date="2015-09" db="EMBL/GenBank/DDBJ databases">
        <authorList>
            <person name="Shao Z."/>
            <person name="Wang L."/>
        </authorList>
    </citation>
    <scope>NUCLEOTIDE SEQUENCE [LARGE SCALE GENOMIC DNA]</scope>
    <source>
        <strain evidence="12">F13-1</strain>
    </source>
</reference>